<accession>A0A9W6GCR7</accession>
<organism evidence="1 2">
    <name type="scientific">Glycomyces algeriensis</name>
    <dbReference type="NCBI Taxonomy" id="256037"/>
    <lineage>
        <taxon>Bacteria</taxon>
        <taxon>Bacillati</taxon>
        <taxon>Actinomycetota</taxon>
        <taxon>Actinomycetes</taxon>
        <taxon>Glycomycetales</taxon>
        <taxon>Glycomycetaceae</taxon>
        <taxon>Glycomyces</taxon>
    </lineage>
</organism>
<protein>
    <submittedName>
        <fullName evidence="1">Uncharacterized protein</fullName>
    </submittedName>
</protein>
<dbReference type="InterPro" id="IPR029083">
    <property type="entry name" value="Imm32"/>
</dbReference>
<evidence type="ECO:0000313" key="1">
    <source>
        <dbReference type="EMBL" id="GLI44646.1"/>
    </source>
</evidence>
<dbReference type="Proteomes" id="UP001144313">
    <property type="component" value="Unassembled WGS sequence"/>
</dbReference>
<name>A0A9W6GCR7_9ACTN</name>
<dbReference type="Pfam" id="PF15566">
    <property type="entry name" value="Imm32"/>
    <property type="match status" value="1"/>
</dbReference>
<evidence type="ECO:0000313" key="2">
    <source>
        <dbReference type="Proteomes" id="UP001144313"/>
    </source>
</evidence>
<dbReference type="EMBL" id="BSDT01000001">
    <property type="protein sequence ID" value="GLI44646.1"/>
    <property type="molecule type" value="Genomic_DNA"/>
</dbReference>
<proteinExistence type="predicted"/>
<sequence length="106" mass="12091">MERLTLEDFILEDVEAREVTVRVKPYDRSTGVVSWWEPNAQLSVSIVEFSFGREIDIQGNRDGLVSLARFLLTLAQDEVPNGRDILLDSEELDGESETLRILIQEP</sequence>
<reference evidence="1" key="1">
    <citation type="submission" date="2022-12" db="EMBL/GenBank/DDBJ databases">
        <title>Reference genome sequencing for broad-spectrum identification of bacterial and archaeal isolates by mass spectrometry.</title>
        <authorList>
            <person name="Sekiguchi Y."/>
            <person name="Tourlousse D.M."/>
        </authorList>
    </citation>
    <scope>NUCLEOTIDE SEQUENCE</scope>
    <source>
        <strain evidence="1">LLR39Z86</strain>
    </source>
</reference>
<comment type="caution">
    <text evidence="1">The sequence shown here is derived from an EMBL/GenBank/DDBJ whole genome shotgun (WGS) entry which is preliminary data.</text>
</comment>
<keyword evidence="2" id="KW-1185">Reference proteome</keyword>
<dbReference type="AlphaFoldDB" id="A0A9W6GCR7"/>
<gene>
    <name evidence="1" type="ORF">GALLR39Z86_44960</name>
</gene>